<evidence type="ECO:0000313" key="2">
    <source>
        <dbReference type="EMBL" id="GFH45205.1"/>
    </source>
</evidence>
<accession>A0AAD3CHE4</accession>
<dbReference type="Pfam" id="PF00646">
    <property type="entry name" value="F-box"/>
    <property type="match status" value="1"/>
</dbReference>
<feature type="domain" description="F-box" evidence="1">
    <location>
        <begin position="22"/>
        <end position="62"/>
    </location>
</feature>
<comment type="caution">
    <text evidence="2">The sequence shown here is derived from an EMBL/GenBank/DDBJ whole genome shotgun (WGS) entry which is preliminary data.</text>
</comment>
<dbReference type="EMBL" id="BLLK01000020">
    <property type="protein sequence ID" value="GFH45205.1"/>
    <property type="molecule type" value="Genomic_DNA"/>
</dbReference>
<dbReference type="Proteomes" id="UP001054902">
    <property type="component" value="Unassembled WGS sequence"/>
</dbReference>
<evidence type="ECO:0000313" key="3">
    <source>
        <dbReference type="Proteomes" id="UP001054902"/>
    </source>
</evidence>
<dbReference type="Gene3D" id="1.20.1280.50">
    <property type="match status" value="1"/>
</dbReference>
<dbReference type="InterPro" id="IPR036047">
    <property type="entry name" value="F-box-like_dom_sf"/>
</dbReference>
<dbReference type="InterPro" id="IPR001810">
    <property type="entry name" value="F-box_dom"/>
</dbReference>
<proteinExistence type="predicted"/>
<gene>
    <name evidence="2" type="ORF">CTEN210_01679</name>
</gene>
<organism evidence="2 3">
    <name type="scientific">Chaetoceros tenuissimus</name>
    <dbReference type="NCBI Taxonomy" id="426638"/>
    <lineage>
        <taxon>Eukaryota</taxon>
        <taxon>Sar</taxon>
        <taxon>Stramenopiles</taxon>
        <taxon>Ochrophyta</taxon>
        <taxon>Bacillariophyta</taxon>
        <taxon>Coscinodiscophyceae</taxon>
        <taxon>Chaetocerotophycidae</taxon>
        <taxon>Chaetocerotales</taxon>
        <taxon>Chaetocerotaceae</taxon>
        <taxon>Chaetoceros</taxon>
    </lineage>
</organism>
<protein>
    <recommendedName>
        <fullName evidence="1">F-box domain-containing protein</fullName>
    </recommendedName>
</protein>
<reference evidence="2 3" key="1">
    <citation type="journal article" date="2021" name="Sci. Rep.">
        <title>The genome of the diatom Chaetoceros tenuissimus carries an ancient integrated fragment of an extant virus.</title>
        <authorList>
            <person name="Hongo Y."/>
            <person name="Kimura K."/>
            <person name="Takaki Y."/>
            <person name="Yoshida Y."/>
            <person name="Baba S."/>
            <person name="Kobayashi G."/>
            <person name="Nagasaki K."/>
            <person name="Hano T."/>
            <person name="Tomaru Y."/>
        </authorList>
    </citation>
    <scope>NUCLEOTIDE SEQUENCE [LARGE SCALE GENOMIC DNA]</scope>
    <source>
        <strain evidence="2 3">NIES-3715</strain>
    </source>
</reference>
<dbReference type="SUPFAM" id="SSF81383">
    <property type="entry name" value="F-box domain"/>
    <property type="match status" value="1"/>
</dbReference>
<keyword evidence="3" id="KW-1185">Reference proteome</keyword>
<sequence length="353" mass="41583">MEQSSRKVKKQKTETSTMSLSSDISIDIQKLIFTFLDVPSLGKMVLVSHHFRNLATSDDYWSQPLENLIKHCFDNALRLDFPPLNSRKRDYAKLSDRPQKSTEFSKWMRDWFNAYQGGPPPMPYTLENIYNTHSDCFFESEKVISSEYDSDYSDYEEDLYQGWISRSKFETMTLEEKQALLKKANDSDYKDEISDHYYFNEMQFEDNYGRHFLQVTGLLQSVVSHVPEHVRNLFSRDHFGNGSDDFLPSAPDWVISENELPSKREYYAKLGQLVTEGKDLNAERDHEMYDDTNRCAFCFEKIYWHDCGYDGKSKIYLYANQNVPKIQLFRYLKYDPGPNATGYPEPMREDDAW</sequence>
<evidence type="ECO:0000259" key="1">
    <source>
        <dbReference type="Pfam" id="PF00646"/>
    </source>
</evidence>
<dbReference type="AlphaFoldDB" id="A0AAD3CHE4"/>
<name>A0AAD3CHE4_9STRA</name>